<dbReference type="InterPro" id="IPR004268">
    <property type="entry name" value="MurJ"/>
</dbReference>
<keyword evidence="5" id="KW-0573">Peptidoglycan synthesis</keyword>
<evidence type="ECO:0000256" key="5">
    <source>
        <dbReference type="ARBA" id="ARBA00022984"/>
    </source>
</evidence>
<dbReference type="InterPro" id="IPR051050">
    <property type="entry name" value="Lipid_II_flippase_MurJ/MviN"/>
</dbReference>
<keyword evidence="4" id="KW-0133">Cell shape</keyword>
<keyword evidence="6 8" id="KW-1133">Transmembrane helix</keyword>
<evidence type="ECO:0000256" key="3">
    <source>
        <dbReference type="ARBA" id="ARBA00022692"/>
    </source>
</evidence>
<reference evidence="9 10" key="1">
    <citation type="journal article" date="2016" name="Nat. Commun.">
        <title>Thousands of microbial genomes shed light on interconnected biogeochemical processes in an aquifer system.</title>
        <authorList>
            <person name="Anantharaman K."/>
            <person name="Brown C.T."/>
            <person name="Hug L.A."/>
            <person name="Sharon I."/>
            <person name="Castelle C.J."/>
            <person name="Probst A.J."/>
            <person name="Thomas B.C."/>
            <person name="Singh A."/>
            <person name="Wilkins M.J."/>
            <person name="Karaoz U."/>
            <person name="Brodie E.L."/>
            <person name="Williams K.H."/>
            <person name="Hubbard S.S."/>
            <person name="Banfield J.F."/>
        </authorList>
    </citation>
    <scope>NUCLEOTIDE SEQUENCE [LARGE SCALE GENOMIC DNA]</scope>
</reference>
<evidence type="ECO:0000313" key="10">
    <source>
        <dbReference type="Proteomes" id="UP000178401"/>
    </source>
</evidence>
<feature type="transmembrane region" description="Helical" evidence="8">
    <location>
        <begin position="231"/>
        <end position="247"/>
    </location>
</feature>
<evidence type="ECO:0000256" key="6">
    <source>
        <dbReference type="ARBA" id="ARBA00022989"/>
    </source>
</evidence>
<feature type="transmembrane region" description="Helical" evidence="8">
    <location>
        <begin position="12"/>
        <end position="34"/>
    </location>
</feature>
<keyword evidence="3 8" id="KW-0812">Transmembrane</keyword>
<keyword evidence="2" id="KW-1003">Cell membrane</keyword>
<dbReference type="PANTHER" id="PTHR47019:SF1">
    <property type="entry name" value="LIPID II FLIPPASE MURJ"/>
    <property type="match status" value="1"/>
</dbReference>
<dbReference type="PANTHER" id="PTHR47019">
    <property type="entry name" value="LIPID II FLIPPASE MURJ"/>
    <property type="match status" value="1"/>
</dbReference>
<dbReference type="Proteomes" id="UP000178401">
    <property type="component" value="Unassembled WGS sequence"/>
</dbReference>
<dbReference type="Pfam" id="PF03023">
    <property type="entry name" value="MurJ"/>
    <property type="match status" value="1"/>
</dbReference>
<gene>
    <name evidence="9" type="ORF">A2V55_00685</name>
</gene>
<dbReference type="GO" id="GO:0034204">
    <property type="term" value="P:lipid translocation"/>
    <property type="evidence" value="ECO:0007669"/>
    <property type="project" value="TreeGrafter"/>
</dbReference>
<feature type="transmembrane region" description="Helical" evidence="8">
    <location>
        <begin position="186"/>
        <end position="210"/>
    </location>
</feature>
<dbReference type="GO" id="GO:0008360">
    <property type="term" value="P:regulation of cell shape"/>
    <property type="evidence" value="ECO:0007669"/>
    <property type="project" value="UniProtKB-KW"/>
</dbReference>
<comment type="caution">
    <text evidence="9">The sequence shown here is derived from an EMBL/GenBank/DDBJ whole genome shotgun (WGS) entry which is preliminary data.</text>
</comment>
<dbReference type="EMBL" id="MGFY01000033">
    <property type="protein sequence ID" value="OGM15621.1"/>
    <property type="molecule type" value="Genomic_DNA"/>
</dbReference>
<evidence type="ECO:0000256" key="4">
    <source>
        <dbReference type="ARBA" id="ARBA00022960"/>
    </source>
</evidence>
<dbReference type="PRINTS" id="PR01806">
    <property type="entry name" value="VIRFACTRMVIN"/>
</dbReference>
<keyword evidence="7 8" id="KW-0472">Membrane</keyword>
<comment type="subcellular location">
    <subcellularLocation>
        <location evidence="1">Cell membrane</location>
        <topology evidence="1">Multi-pass membrane protein</topology>
    </subcellularLocation>
</comment>
<feature type="non-terminal residue" evidence="9">
    <location>
        <position position="248"/>
    </location>
</feature>
<dbReference type="NCBIfam" id="TIGR01695">
    <property type="entry name" value="murJ_mviN"/>
    <property type="match status" value="1"/>
</dbReference>
<evidence type="ECO:0000256" key="1">
    <source>
        <dbReference type="ARBA" id="ARBA00004651"/>
    </source>
</evidence>
<feature type="transmembrane region" description="Helical" evidence="8">
    <location>
        <begin position="92"/>
        <end position="114"/>
    </location>
</feature>
<proteinExistence type="predicted"/>
<evidence type="ECO:0000256" key="7">
    <source>
        <dbReference type="ARBA" id="ARBA00023136"/>
    </source>
</evidence>
<sequence>MRHQEEITRSAGIVGVITLLSRIMGYARDMVVAYFFGARAETDAFYVAFRIPNLLRRLLAEGSLTVSFIPIFTENLEKKGKEEAKKISDITFTLLFIVLILVSLIGVSFSPFIIKLFASGFKGEIFNLAVNLNRIMFPYILFASLTALSMGVLNSLKHFFAPAFSPVIFNIVVIGTVLLIQQNFDLPIFSLAIGVMIGGFIQVAFQIPFLRNRGFLYQFRKNLRHPAVKQIALLMAPQLFGVAVYNLN</sequence>
<evidence type="ECO:0000313" key="9">
    <source>
        <dbReference type="EMBL" id="OGM15621.1"/>
    </source>
</evidence>
<accession>A0A1F7XKS3</accession>
<dbReference type="AlphaFoldDB" id="A0A1F7XKS3"/>
<evidence type="ECO:0000256" key="2">
    <source>
        <dbReference type="ARBA" id="ARBA00022475"/>
    </source>
</evidence>
<protein>
    <submittedName>
        <fullName evidence="9">Murein biosynthesis integral membrane protein MurJ</fullName>
    </submittedName>
</protein>
<feature type="transmembrane region" description="Helical" evidence="8">
    <location>
        <begin position="160"/>
        <end position="180"/>
    </location>
</feature>
<dbReference type="GO" id="GO:0015648">
    <property type="term" value="F:lipid-linked peptidoglycan transporter activity"/>
    <property type="evidence" value="ECO:0007669"/>
    <property type="project" value="TreeGrafter"/>
</dbReference>
<name>A0A1F7XKS3_9BACT</name>
<dbReference type="GO" id="GO:0005886">
    <property type="term" value="C:plasma membrane"/>
    <property type="evidence" value="ECO:0007669"/>
    <property type="project" value="UniProtKB-SubCell"/>
</dbReference>
<organism evidence="9 10">
    <name type="scientific">Candidatus Woesebacteria bacterium RBG_19FT_COMBO_37_29</name>
    <dbReference type="NCBI Taxonomy" id="1802486"/>
    <lineage>
        <taxon>Bacteria</taxon>
        <taxon>Candidatus Woeseibacteriota</taxon>
    </lineage>
</organism>
<dbReference type="GO" id="GO:0009252">
    <property type="term" value="P:peptidoglycan biosynthetic process"/>
    <property type="evidence" value="ECO:0007669"/>
    <property type="project" value="UniProtKB-KW"/>
</dbReference>
<evidence type="ECO:0000256" key="8">
    <source>
        <dbReference type="SAM" id="Phobius"/>
    </source>
</evidence>
<feature type="transmembrane region" description="Helical" evidence="8">
    <location>
        <begin position="134"/>
        <end position="153"/>
    </location>
</feature>